<organism evidence="1 2">
    <name type="scientific">Arctium lappa</name>
    <name type="common">Greater burdock</name>
    <name type="synonym">Lappa major</name>
    <dbReference type="NCBI Taxonomy" id="4217"/>
    <lineage>
        <taxon>Eukaryota</taxon>
        <taxon>Viridiplantae</taxon>
        <taxon>Streptophyta</taxon>
        <taxon>Embryophyta</taxon>
        <taxon>Tracheophyta</taxon>
        <taxon>Spermatophyta</taxon>
        <taxon>Magnoliopsida</taxon>
        <taxon>eudicotyledons</taxon>
        <taxon>Gunneridae</taxon>
        <taxon>Pentapetalae</taxon>
        <taxon>asterids</taxon>
        <taxon>campanulids</taxon>
        <taxon>Asterales</taxon>
        <taxon>Asteraceae</taxon>
        <taxon>Carduoideae</taxon>
        <taxon>Cardueae</taxon>
        <taxon>Arctiinae</taxon>
        <taxon>Arctium</taxon>
    </lineage>
</organism>
<accession>A0ACB8YB15</accession>
<gene>
    <name evidence="1" type="ORF">L6452_36684</name>
</gene>
<dbReference type="EMBL" id="CM042059">
    <property type="protein sequence ID" value="KAI3681879.1"/>
    <property type="molecule type" value="Genomic_DNA"/>
</dbReference>
<keyword evidence="2" id="KW-1185">Reference proteome</keyword>
<name>A0ACB8YB15_ARCLA</name>
<dbReference type="Proteomes" id="UP001055879">
    <property type="component" value="Linkage Group LG13"/>
</dbReference>
<sequence length="390" mass="44829">MSHELTCQQISKLDLPHKILCRVVDSSLKVDPETDEVFAIIKLHPFEEVDLSQPQPTQELVAKDLHGHTWRFMHVYRGSPRRHIITSGWTKFVASKRLAVGDTLFFVRHSNNELGIGIRRSRQQIPSSSSILSRESMHLGVLASASHSLYTNKEFVVYYNPRHTGVALEETDISEEWPGSTWRSIKVQWNEPAERFAIRLPTRMSRWQLEPIEDVRSDVSELEAESSSSRHKRLRISDHGPLHRANVIWGDSLHLIPSSSTALVDKGKECENPQVLRLFGVDIQLVGPYSSGRIMVQMQGNVLVRTVDPSSLGGYEELKNELEKMFKIQGEIHGREKWEIVYEDGEGDLMLLGDKPWREFCKIVKKIMIRASDYEMKKMIDLGFKIYFLQ</sequence>
<reference evidence="1 2" key="2">
    <citation type="journal article" date="2022" name="Mol. Ecol. Resour.">
        <title>The genomes of chicory, endive, great burdock and yacon provide insights into Asteraceae paleo-polyploidization history and plant inulin production.</title>
        <authorList>
            <person name="Fan W."/>
            <person name="Wang S."/>
            <person name="Wang H."/>
            <person name="Wang A."/>
            <person name="Jiang F."/>
            <person name="Liu H."/>
            <person name="Zhao H."/>
            <person name="Xu D."/>
            <person name="Zhang Y."/>
        </authorList>
    </citation>
    <scope>NUCLEOTIDE SEQUENCE [LARGE SCALE GENOMIC DNA]</scope>
    <source>
        <strain evidence="2">cv. Niubang</strain>
    </source>
</reference>
<proteinExistence type="predicted"/>
<evidence type="ECO:0000313" key="1">
    <source>
        <dbReference type="EMBL" id="KAI3681879.1"/>
    </source>
</evidence>
<reference evidence="2" key="1">
    <citation type="journal article" date="2022" name="Mol. Ecol. Resour.">
        <title>The genomes of chicory, endive, great burdock and yacon provide insights into Asteraceae palaeo-polyploidization history and plant inulin production.</title>
        <authorList>
            <person name="Fan W."/>
            <person name="Wang S."/>
            <person name="Wang H."/>
            <person name="Wang A."/>
            <person name="Jiang F."/>
            <person name="Liu H."/>
            <person name="Zhao H."/>
            <person name="Xu D."/>
            <person name="Zhang Y."/>
        </authorList>
    </citation>
    <scope>NUCLEOTIDE SEQUENCE [LARGE SCALE GENOMIC DNA]</scope>
    <source>
        <strain evidence="2">cv. Niubang</strain>
    </source>
</reference>
<evidence type="ECO:0000313" key="2">
    <source>
        <dbReference type="Proteomes" id="UP001055879"/>
    </source>
</evidence>
<protein>
    <submittedName>
        <fullName evidence="1">Uncharacterized protein</fullName>
    </submittedName>
</protein>
<comment type="caution">
    <text evidence="1">The sequence shown here is derived from an EMBL/GenBank/DDBJ whole genome shotgun (WGS) entry which is preliminary data.</text>
</comment>